<dbReference type="Proteomes" id="UP000074294">
    <property type="component" value="Unassembled WGS sequence"/>
</dbReference>
<accession>A0A147JTK0</accession>
<dbReference type="GO" id="GO:0003684">
    <property type="term" value="F:damaged DNA binding"/>
    <property type="evidence" value="ECO:0007669"/>
    <property type="project" value="UniProtKB-UniRule"/>
</dbReference>
<dbReference type="InterPro" id="IPR011938">
    <property type="entry name" value="DNA_recomb/repair_RadA"/>
</dbReference>
<feature type="domain" description="RecA family profile 2" evidence="12">
    <location>
        <begin position="257"/>
        <end position="316"/>
    </location>
</feature>
<comment type="caution">
    <text evidence="13">The sequence shown here is derived from an EMBL/GenBank/DDBJ whole genome shotgun (WGS) entry which is preliminary data.</text>
</comment>
<dbReference type="InterPro" id="IPR003593">
    <property type="entry name" value="AAA+_ATPase"/>
</dbReference>
<evidence type="ECO:0000256" key="2">
    <source>
        <dbReference type="ARBA" id="ARBA00018144"/>
    </source>
</evidence>
<evidence type="ECO:0000259" key="12">
    <source>
        <dbReference type="PROSITE" id="PS50163"/>
    </source>
</evidence>
<dbReference type="NCBIfam" id="TIGR02236">
    <property type="entry name" value="recomb_radA"/>
    <property type="match status" value="1"/>
</dbReference>
<feature type="domain" description="RecA family profile 1" evidence="11">
    <location>
        <begin position="81"/>
        <end position="252"/>
    </location>
</feature>
<keyword evidence="5 9" id="KW-0067">ATP-binding</keyword>
<evidence type="ECO:0000313" key="13">
    <source>
        <dbReference type="EMBL" id="KUO39835.1"/>
    </source>
</evidence>
<protein>
    <recommendedName>
        <fullName evidence="2 9">DNA repair and recombination protein RadA</fullName>
    </recommendedName>
</protein>
<dbReference type="NCBIfam" id="NF003301">
    <property type="entry name" value="PRK04301.1"/>
    <property type="match status" value="1"/>
</dbReference>
<evidence type="ECO:0000256" key="1">
    <source>
        <dbReference type="ARBA" id="ARBA00008050"/>
    </source>
</evidence>
<keyword evidence="4 9" id="KW-0227">DNA damage</keyword>
<keyword evidence="7 9" id="KW-0233">DNA recombination</keyword>
<dbReference type="FunFam" id="3.40.50.300:FF:002052">
    <property type="entry name" value="DNA repair protein RAD51 homolog"/>
    <property type="match status" value="1"/>
</dbReference>
<evidence type="ECO:0000256" key="8">
    <source>
        <dbReference type="ARBA" id="ARBA00025684"/>
    </source>
</evidence>
<dbReference type="Pfam" id="PF14520">
    <property type="entry name" value="HHH_5"/>
    <property type="match status" value="1"/>
</dbReference>
<comment type="function">
    <text evidence="8 9 10">Involved in DNA repair and in homologous recombination. Binds and assemble on single-stranded DNA to form a nucleoprotein filament. Hydrolyzes ATP in a ssDNA-dependent manner and promotes DNA strand exchange between homologous DNA molecules.</text>
</comment>
<dbReference type="AlphaFoldDB" id="A0A147JTK0"/>
<dbReference type="GO" id="GO:0005524">
    <property type="term" value="F:ATP binding"/>
    <property type="evidence" value="ECO:0007669"/>
    <property type="project" value="UniProtKB-UniRule"/>
</dbReference>
<reference evidence="13 14" key="1">
    <citation type="journal article" date="2016" name="Nat. Microbiol.">
        <title>Genomic inference of the metabolism of cosmopolitan subsurface Archaea, Hadesarchaea.</title>
        <authorList>
            <person name="Baker B.J."/>
            <person name="Saw J.H."/>
            <person name="Lind A.E."/>
            <person name="Lazar C.S."/>
            <person name="Hinrichs K.-U."/>
            <person name="Teske A.P."/>
            <person name="Ettema T.J."/>
        </authorList>
    </citation>
    <scope>NUCLEOTIDE SEQUENCE [LARGE SCALE GENOMIC DNA]</scope>
</reference>
<evidence type="ECO:0000256" key="3">
    <source>
        <dbReference type="ARBA" id="ARBA00022741"/>
    </source>
</evidence>
<dbReference type="InterPro" id="IPR010995">
    <property type="entry name" value="DNA_repair_Rad51/TF_NusA_a-hlx"/>
</dbReference>
<dbReference type="STRING" id="1776334.APZ16_01425"/>
<dbReference type="HAMAP" id="MF_00348">
    <property type="entry name" value="RadA_arch"/>
    <property type="match status" value="1"/>
</dbReference>
<keyword evidence="6 9" id="KW-0238">DNA-binding</keyword>
<dbReference type="SMART" id="SM00278">
    <property type="entry name" value="HhH1"/>
    <property type="match status" value="2"/>
</dbReference>
<dbReference type="InterPro" id="IPR020588">
    <property type="entry name" value="RecA_ATP-bd"/>
</dbReference>
<evidence type="ECO:0000256" key="4">
    <source>
        <dbReference type="ARBA" id="ARBA00022763"/>
    </source>
</evidence>
<dbReference type="PANTHER" id="PTHR22942:SF30">
    <property type="entry name" value="MEIOTIC RECOMBINATION PROTEIN DMC1_LIM15 HOMOLOG"/>
    <property type="match status" value="1"/>
</dbReference>
<organism evidence="13 14">
    <name type="scientific">Hadarchaeum yellowstonense</name>
    <dbReference type="NCBI Taxonomy" id="1776334"/>
    <lineage>
        <taxon>Archaea</taxon>
        <taxon>Methanobacteriati</taxon>
        <taxon>Candidatus Hadarchaeota</taxon>
        <taxon>Candidatus Hadarchaeia</taxon>
        <taxon>Candidatus Hadarchaeales</taxon>
        <taxon>Candidatus Hadarchaeaceae</taxon>
        <taxon>Candidatus Hadarchaeum</taxon>
    </lineage>
</organism>
<dbReference type="GO" id="GO:0006310">
    <property type="term" value="P:DNA recombination"/>
    <property type="evidence" value="ECO:0007669"/>
    <property type="project" value="UniProtKB-UniRule"/>
</dbReference>
<dbReference type="PANTHER" id="PTHR22942">
    <property type="entry name" value="RECA/RAD51/RADA DNA STRAND-PAIRING FAMILY MEMBER"/>
    <property type="match status" value="1"/>
</dbReference>
<dbReference type="GO" id="GO:0006281">
    <property type="term" value="P:DNA repair"/>
    <property type="evidence" value="ECO:0007669"/>
    <property type="project" value="UniProtKB-UniRule"/>
</dbReference>
<keyword evidence="3 9" id="KW-0547">Nucleotide-binding</keyword>
<evidence type="ECO:0000313" key="14">
    <source>
        <dbReference type="Proteomes" id="UP000074294"/>
    </source>
</evidence>
<sequence>MSEVTKKTIENLPGVGEATAEKLREAGYRTIESIAAATVAELREAAELGEAQAKKIIAAAREAADFCSFVTADKVMEKRQKVGLITTGSASLDDLLGGGVETQAVTEAFGEFGSGKTQLAHQLCVNVQLPREQKGLEGKAIFIDTENTFRPERIRDMSLGVGLDPVKVLQNIYYVRSYNTDQQILIAEKAEEVVERENIRLIVVDSITAQFRAEFTGRETLALRQQKLNRHLMTLHRIADLHDLAVFVTNQVQARPDIFFGDPTKPIGGHILAHSATTRIYLRKSKEQRRIARIFDSPNLPEREAVFRITEQGIKD</sequence>
<dbReference type="InterPro" id="IPR027417">
    <property type="entry name" value="P-loop_NTPase"/>
</dbReference>
<dbReference type="Pfam" id="PF08423">
    <property type="entry name" value="Rad51"/>
    <property type="match status" value="1"/>
</dbReference>
<evidence type="ECO:0000256" key="6">
    <source>
        <dbReference type="ARBA" id="ARBA00023125"/>
    </source>
</evidence>
<dbReference type="InterPro" id="IPR013632">
    <property type="entry name" value="Rad51_C"/>
</dbReference>
<evidence type="ECO:0000256" key="5">
    <source>
        <dbReference type="ARBA" id="ARBA00022840"/>
    </source>
</evidence>
<dbReference type="SMART" id="SM00382">
    <property type="entry name" value="AAA"/>
    <property type="match status" value="1"/>
</dbReference>
<evidence type="ECO:0000256" key="9">
    <source>
        <dbReference type="HAMAP-Rule" id="MF_00348"/>
    </source>
</evidence>
<dbReference type="PIRSF" id="PIRSF005856">
    <property type="entry name" value="Rad51"/>
    <property type="match status" value="1"/>
</dbReference>
<evidence type="ECO:0000256" key="7">
    <source>
        <dbReference type="ARBA" id="ARBA00023172"/>
    </source>
</evidence>
<dbReference type="InterPro" id="IPR016467">
    <property type="entry name" value="DNA_recomb/repair_RecA-like"/>
</dbReference>
<dbReference type="GO" id="GO:0140664">
    <property type="term" value="F:ATP-dependent DNA damage sensor activity"/>
    <property type="evidence" value="ECO:0007669"/>
    <property type="project" value="InterPro"/>
</dbReference>
<comment type="similarity">
    <text evidence="1 9 10">Belongs to the eukaryotic RecA-like protein family.</text>
</comment>
<dbReference type="Gene3D" id="3.40.50.300">
    <property type="entry name" value="P-loop containing nucleotide triphosphate hydrolases"/>
    <property type="match status" value="1"/>
</dbReference>
<dbReference type="EMBL" id="LQMQ01000055">
    <property type="protein sequence ID" value="KUO39835.1"/>
    <property type="molecule type" value="Genomic_DNA"/>
</dbReference>
<evidence type="ECO:0000256" key="10">
    <source>
        <dbReference type="PIRNR" id="PIRNR005856"/>
    </source>
</evidence>
<dbReference type="SUPFAM" id="SSF47794">
    <property type="entry name" value="Rad51 N-terminal domain-like"/>
    <property type="match status" value="1"/>
</dbReference>
<evidence type="ECO:0000259" key="11">
    <source>
        <dbReference type="PROSITE" id="PS50162"/>
    </source>
</evidence>
<dbReference type="PROSITE" id="PS50163">
    <property type="entry name" value="RECA_3"/>
    <property type="match status" value="1"/>
</dbReference>
<dbReference type="Gene3D" id="1.10.150.20">
    <property type="entry name" value="5' to 3' exonuclease, C-terminal subdomain"/>
    <property type="match status" value="1"/>
</dbReference>
<dbReference type="SUPFAM" id="SSF52540">
    <property type="entry name" value="P-loop containing nucleoside triphosphate hydrolases"/>
    <property type="match status" value="1"/>
</dbReference>
<dbReference type="CDD" id="cd19515">
    <property type="entry name" value="archRadA"/>
    <property type="match status" value="1"/>
</dbReference>
<gene>
    <name evidence="9" type="primary">radA</name>
    <name evidence="13" type="ORF">APZ16_01425</name>
</gene>
<dbReference type="PROSITE" id="PS50162">
    <property type="entry name" value="RECA_2"/>
    <property type="match status" value="1"/>
</dbReference>
<dbReference type="InterPro" id="IPR020587">
    <property type="entry name" value="RecA_monomer-monomer_interface"/>
</dbReference>
<feature type="binding site" evidence="9">
    <location>
        <begin position="110"/>
        <end position="117"/>
    </location>
    <ligand>
        <name>ATP</name>
        <dbReference type="ChEBI" id="CHEBI:30616"/>
    </ligand>
</feature>
<dbReference type="InterPro" id="IPR003583">
    <property type="entry name" value="Hlx-hairpin-Hlx_DNA-bd_motif"/>
</dbReference>
<proteinExistence type="inferred from homology"/>
<name>A0A147JTK0_HADYE</name>